<evidence type="ECO:0000313" key="2">
    <source>
        <dbReference type="EMBL" id="KAK0649359.1"/>
    </source>
</evidence>
<name>A0AA39YBR0_9PEZI</name>
<feature type="compositionally biased region" description="Low complexity" evidence="1">
    <location>
        <begin position="250"/>
        <end position="269"/>
    </location>
</feature>
<feature type="compositionally biased region" description="Polar residues" evidence="1">
    <location>
        <begin position="278"/>
        <end position="322"/>
    </location>
</feature>
<organism evidence="2 3">
    <name type="scientific">Cercophora newfieldiana</name>
    <dbReference type="NCBI Taxonomy" id="92897"/>
    <lineage>
        <taxon>Eukaryota</taxon>
        <taxon>Fungi</taxon>
        <taxon>Dikarya</taxon>
        <taxon>Ascomycota</taxon>
        <taxon>Pezizomycotina</taxon>
        <taxon>Sordariomycetes</taxon>
        <taxon>Sordariomycetidae</taxon>
        <taxon>Sordariales</taxon>
        <taxon>Lasiosphaeriaceae</taxon>
        <taxon>Cercophora</taxon>
    </lineage>
</organism>
<dbReference type="Proteomes" id="UP001174936">
    <property type="component" value="Unassembled WGS sequence"/>
</dbReference>
<dbReference type="AlphaFoldDB" id="A0AA39YBR0"/>
<sequence>MACLFVAFGDRIRWIAKPAGYWEFINLCYREFAIPAHDQTLLLTAYMEFPSAWDPSKIILAEIDPSAYHFVPPNGHIIVKLIDHPHNVQRNPQYAASNGYHHNIPNDSAPRSGWGGPIYHNVAGWGVPCSLHGSNNGSDDGCGDNDSHQPESNWGGDSDDVPLAQRQRRVNSIRSDGWGSQVSRSGSLAELSNNSDELSSDELNNHRVNLSDAFWDSTNNALGSHHSDEDDDDSVVQPAKSDKSNEWGCQSSSSKSESGSESSTAQSKGWGCSPSPVPTSRMSTNASVAGSHNINSKLNDWGGSQVSSSTKASWASHNSNDDTSSEMAADSEHSDSESAHTVTNIELEPETDDGASSVDGNAYTARDDSTVRSKAPVKQRVTVDLEGTAKKTVGDRDKRSTVVLDTTLSVSAGSPNSGRISPSRKRAFDVRDDVDEELTFVNKKSKPTARVREKASEDCAAELDDTSRKTGVAGASGMSKADHLNLAYTKSPSSGAIRAVRPTLMSARPAIFHTEFDEMPLAFPKAPMPAATMEARNAPKSAVVQFSVVPTGGPVAKLANLDANSTAIHKMISELNSVEVVKKGENATTKPAKRVTTCEPVPDEHFGKMVNMTTSEFKQATETKKMADAPKKRPSFTKSHDELLKRDNRADVDWEEVARTRASIIVNKAKPAAAARSPYLQNPSRYDYRPDVDNNRMPSYRRWSKHTGAPTQDEYFRKYFEEMERLPANATPAPKGQAIAAAGEKKTGEKKMTAQEYLASAY</sequence>
<dbReference type="EMBL" id="JAULSV010000003">
    <property type="protein sequence ID" value="KAK0649359.1"/>
    <property type="molecule type" value="Genomic_DNA"/>
</dbReference>
<feature type="region of interest" description="Disordered" evidence="1">
    <location>
        <begin position="137"/>
        <end position="201"/>
    </location>
</feature>
<reference evidence="2" key="1">
    <citation type="submission" date="2023-06" db="EMBL/GenBank/DDBJ databases">
        <title>Genome-scale phylogeny and comparative genomics of the fungal order Sordariales.</title>
        <authorList>
            <consortium name="Lawrence Berkeley National Laboratory"/>
            <person name="Hensen N."/>
            <person name="Bonometti L."/>
            <person name="Westerberg I."/>
            <person name="Brannstrom I.O."/>
            <person name="Guillou S."/>
            <person name="Cros-Aarteil S."/>
            <person name="Calhoun S."/>
            <person name="Haridas S."/>
            <person name="Kuo A."/>
            <person name="Mondo S."/>
            <person name="Pangilinan J."/>
            <person name="Riley R."/>
            <person name="Labutti K."/>
            <person name="Andreopoulos B."/>
            <person name="Lipzen A."/>
            <person name="Chen C."/>
            <person name="Yanf M."/>
            <person name="Daum C."/>
            <person name="Ng V."/>
            <person name="Clum A."/>
            <person name="Steindorff A."/>
            <person name="Ohm R."/>
            <person name="Martin F."/>
            <person name="Silar P."/>
            <person name="Natvig D."/>
            <person name="Lalanne C."/>
            <person name="Gautier V."/>
            <person name="Ament-Velasquez S.L."/>
            <person name="Kruys A."/>
            <person name="Hutchinson M.I."/>
            <person name="Powell A.J."/>
            <person name="Barry K."/>
            <person name="Miller A.N."/>
            <person name="Grigoriev I.V."/>
            <person name="Debuchy R."/>
            <person name="Gladieux P."/>
            <person name="Thoren M.H."/>
            <person name="Johannesson H."/>
        </authorList>
    </citation>
    <scope>NUCLEOTIDE SEQUENCE</scope>
    <source>
        <strain evidence="2">SMH2532-1</strain>
    </source>
</reference>
<comment type="caution">
    <text evidence="2">The sequence shown here is derived from an EMBL/GenBank/DDBJ whole genome shotgun (WGS) entry which is preliminary data.</text>
</comment>
<accession>A0AA39YBR0</accession>
<protein>
    <submittedName>
        <fullName evidence="2">Uncharacterized protein</fullName>
    </submittedName>
</protein>
<feature type="region of interest" description="Disordered" evidence="1">
    <location>
        <begin position="727"/>
        <end position="750"/>
    </location>
</feature>
<feature type="region of interest" description="Disordered" evidence="1">
    <location>
        <begin position="221"/>
        <end position="378"/>
    </location>
</feature>
<evidence type="ECO:0000256" key="1">
    <source>
        <dbReference type="SAM" id="MobiDB-lite"/>
    </source>
</evidence>
<gene>
    <name evidence="2" type="ORF">B0T16DRAFT_389421</name>
</gene>
<evidence type="ECO:0000313" key="3">
    <source>
        <dbReference type="Proteomes" id="UP001174936"/>
    </source>
</evidence>
<proteinExistence type="predicted"/>
<keyword evidence="3" id="KW-1185">Reference proteome</keyword>
<feature type="compositionally biased region" description="Polar residues" evidence="1">
    <location>
        <begin position="172"/>
        <end position="197"/>
    </location>
</feature>